<comment type="cofactor">
    <cofactor evidence="1">
        <name>Mg(2+)</name>
        <dbReference type="ChEBI" id="CHEBI:18420"/>
    </cofactor>
</comment>
<evidence type="ECO:0000256" key="17">
    <source>
        <dbReference type="SAM" id="MobiDB-lite"/>
    </source>
</evidence>
<keyword evidence="14" id="KW-0472">Membrane</keyword>
<dbReference type="GO" id="GO:0045036">
    <property type="term" value="P:protein targeting to chloroplast"/>
    <property type="evidence" value="ECO:0000318"/>
    <property type="project" value="GO_Central"/>
</dbReference>
<feature type="compositionally biased region" description="Low complexity" evidence="17">
    <location>
        <begin position="62"/>
        <end position="79"/>
    </location>
</feature>
<dbReference type="eggNOG" id="ENOG502QR60">
    <property type="taxonomic scope" value="Eukaryota"/>
</dbReference>
<dbReference type="InterPro" id="IPR006703">
    <property type="entry name" value="G_AIG1"/>
</dbReference>
<keyword evidence="2" id="KW-0813">Transport</keyword>
<evidence type="ECO:0000256" key="10">
    <source>
        <dbReference type="ARBA" id="ARBA00022842"/>
    </source>
</evidence>
<dbReference type="InterPro" id="IPR005690">
    <property type="entry name" value="Toc86_159"/>
</dbReference>
<evidence type="ECO:0000256" key="6">
    <source>
        <dbReference type="ARBA" id="ARBA00022723"/>
    </source>
</evidence>
<organism evidence="19 20">
    <name type="scientific">Nelumbo nucifera</name>
    <name type="common">Sacred lotus</name>
    <dbReference type="NCBI Taxonomy" id="4432"/>
    <lineage>
        <taxon>Eukaryota</taxon>
        <taxon>Viridiplantae</taxon>
        <taxon>Streptophyta</taxon>
        <taxon>Embryophyta</taxon>
        <taxon>Tracheophyta</taxon>
        <taxon>Spermatophyta</taxon>
        <taxon>Magnoliopsida</taxon>
        <taxon>Proteales</taxon>
        <taxon>Nelumbonaceae</taxon>
        <taxon>Nelumbo</taxon>
    </lineage>
</organism>
<sequence>MDSKASVPLYATEEAPLPAETSQQHHHPPVKVSLSRSPGIRAPPFYFDIENDEDNVGDKKSNGSSVSSRSTEGSYESEGFVSGEDEFETASERPFIADPDEEAIEVAMEGEDAGISFVRDGQVEEVTVPFFQSALGSSSFSPPKTVMPIAKPSREDDDVEDEGLVSEVEDDGVSGVARVPSSEELQGSGGMVETPTPKVKVLGDEGGEEDESSLGRDSAPSEGLTSGFVQSGLGRDGVPEPLGVAGNDSETIEEGSGTENPKPEAGVLDSAEKEPTGEANSVSDELGEDQVPISTNSCVEDSAASEQDNLPESAKLNEDANPAGQGSPVPEKHELEGTELKDILEENKNDALGGSYTVEVHSSIEGEFSVDSKQNSNVIAKNPSLDGEADQSVPVIEESVDSNFIKADNTNSVTGGDLVVETRQPILLGSESGVVGDKEENDASEVKIVEQPVGPESGVVGDKEENEASETEVVERLLDSESCVDGHTEEYKASETEGVERLLGSESGVVGDNGDYKASKTEEVEQPAEKSVRLGTGSDQSSHVVEEPILSKLIEADTGVAKIEEVNAVEHEAATNPVHEAKELGSLEPITNKAGVVEVDVLDTGSTSVDTIMAVSADVHEGERDGAGADESICLDEDENTGISELESEQQTAASGADADESTLDSAINGVAINSTGPVAEESKHLENGDASIAAQGYELEDGISSKLNRPQSMVPVSILDPEIKQEAEVQDLEGGDDDEGPVSDEEAEGVMFGSSEAAKRIMELVQGTGTGSHFSSESFLDHSQRIDGQIATDSDEEVETDEESDGKELFDSAALAALLKAATNAGSDGGSITITSSDGSRLFSVERPAGLGSSIRSLKPDSRPNRPSIFTPSGLTAEGESEDNLSEEEKKKLEQLQLIRVKFLRLVQRLGHSPEDSIVSQVLYRMVLAAGRRTGQVFNLEAAKTTAMQMEAEGKDDLIFSLNILVLGKTGVGKSATINSIFGEKMSVIDAFEPATTTVKEIVRSVDGVKIRIIDTPGLRPSVMEQSFNRKVLSSIKKFTKKCPPDIVLYVDRLDTQTRDLNDLPLLRSITSSLGSSVWRSAIVTLTHAASAPPDGPSGSPLSYEVFVAQRSHVVQQCIGQAVGDLRLMNPSLMNPVSLVENHPACRKNREGQRVLPNGQSWRPQLLLLCYSMKILSEVSSLSKPQDPFDQRKLFGFRIRSPPLPYLLSSLLQSRAHPKLSADQGGENGDSDVDLGDLSDSDQEEEEDEYDQLPPFKPLRKAQVANLSKEQRKAYFDEYDYRVKLLQKKQWKEEVKRMKEMKKGKASDDDYGYMGEDVDQENGSPSAVPVPLPDMVLPPSFDGDNPAYRYRFLEPTSQLLARPVLDTHGWDHDSGYDGVSLEQNLAIAGQFPAGVAVQITKDKKEFNIHLDSSVSAKHGENGSTLAGFDIQTIGKQLAYILRGETKFKNMKKNKTTAGISVTLLGENVATGLKIEDQIAIGNRLVLVGSTGAVRSQGDVAYGANLEARLREKDFPIGQDQSTLGLSLMKWRGDLALGANLQSQFSVGSNSKMAVRVGLNNKLSGQITVRTSTSEQLQIALMGILPIATAIFRTIWPANETYSAY</sequence>
<dbReference type="FunFam" id="3.40.50.300:FF:000413">
    <property type="entry name" value="Translocase of chloroplast 120, chloroplastic"/>
    <property type="match status" value="1"/>
</dbReference>
<keyword evidence="5" id="KW-0812">Transmembrane</keyword>
<dbReference type="InterPro" id="IPR024283">
    <property type="entry name" value="TOC159_MAD"/>
</dbReference>
<evidence type="ECO:0000259" key="18">
    <source>
        <dbReference type="PROSITE" id="PS51720"/>
    </source>
</evidence>
<reference evidence="20" key="1">
    <citation type="submission" date="2025-08" db="UniProtKB">
        <authorList>
            <consortium name="RefSeq"/>
        </authorList>
    </citation>
    <scope>IDENTIFICATION</scope>
</reference>
<dbReference type="Proteomes" id="UP000189703">
    <property type="component" value="Unplaced"/>
</dbReference>
<protein>
    <submittedName>
        <fullName evidence="20">Translocase of chloroplast 159, chloroplastic-like</fullName>
    </submittedName>
</protein>
<dbReference type="GO" id="GO:0045037">
    <property type="term" value="P:protein import into chloroplast stroma"/>
    <property type="evidence" value="ECO:0000318"/>
    <property type="project" value="GO_Central"/>
</dbReference>
<dbReference type="NCBIfam" id="TIGR00993">
    <property type="entry name" value="3a0901s04IAP86"/>
    <property type="match status" value="1"/>
</dbReference>
<dbReference type="PROSITE" id="PS51720">
    <property type="entry name" value="G_AIG1"/>
    <property type="match status" value="1"/>
</dbReference>
<feature type="compositionally biased region" description="Acidic residues" evidence="17">
    <location>
        <begin position="1230"/>
        <end position="1252"/>
    </location>
</feature>
<dbReference type="GO" id="GO:0003924">
    <property type="term" value="F:GTPase activity"/>
    <property type="evidence" value="ECO:0000318"/>
    <property type="project" value="GO_Central"/>
</dbReference>
<evidence type="ECO:0000256" key="1">
    <source>
        <dbReference type="ARBA" id="ARBA00001946"/>
    </source>
</evidence>
<dbReference type="PANTHER" id="PTHR10903:SF120">
    <property type="entry name" value="TRANSLOCASE OF CHLOROPLAST 159, CHLOROPLASTIC"/>
    <property type="match status" value="1"/>
</dbReference>
<evidence type="ECO:0000256" key="3">
    <source>
        <dbReference type="ARBA" id="ARBA00022528"/>
    </source>
</evidence>
<name>A0A1U8B0Y8_NELNU</name>
<feature type="compositionally biased region" description="Basic and acidic residues" evidence="17">
    <location>
        <begin position="473"/>
        <end position="500"/>
    </location>
</feature>
<evidence type="ECO:0000256" key="13">
    <source>
        <dbReference type="ARBA" id="ARBA00023134"/>
    </source>
</evidence>
<feature type="compositionally biased region" description="Basic and acidic residues" evidence="17">
    <location>
        <begin position="514"/>
        <end position="532"/>
    </location>
</feature>
<dbReference type="Pfam" id="PF11886">
    <property type="entry name" value="TOC159_MAD"/>
    <property type="match status" value="1"/>
</dbReference>
<dbReference type="GO" id="GO:0046872">
    <property type="term" value="F:metal ion binding"/>
    <property type="evidence" value="ECO:0007669"/>
    <property type="project" value="UniProtKB-KW"/>
</dbReference>
<dbReference type="OMA" id="MEHEIIA"/>
<feature type="compositionally biased region" description="Polar residues" evidence="17">
    <location>
        <begin position="292"/>
        <end position="310"/>
    </location>
</feature>
<dbReference type="SUPFAM" id="SSF52540">
    <property type="entry name" value="P-loop containing nucleoside triphosphate hydrolases"/>
    <property type="match status" value="1"/>
</dbReference>
<accession>A0A1U8B0Y8</accession>
<evidence type="ECO:0000256" key="11">
    <source>
        <dbReference type="ARBA" id="ARBA00022927"/>
    </source>
</evidence>
<dbReference type="Gene3D" id="3.40.50.300">
    <property type="entry name" value="P-loop containing nucleotide triphosphate hydrolases"/>
    <property type="match status" value="1"/>
</dbReference>
<keyword evidence="6" id="KW-0479">Metal-binding</keyword>
<keyword evidence="4" id="KW-0934">Plastid</keyword>
<feature type="region of interest" description="Disordered" evidence="17">
    <location>
        <begin position="134"/>
        <end position="348"/>
    </location>
</feature>
<evidence type="ECO:0000313" key="20">
    <source>
        <dbReference type="RefSeq" id="XP_010269518.1"/>
    </source>
</evidence>
<feature type="domain" description="AIG1-type G" evidence="18">
    <location>
        <begin position="960"/>
        <end position="1194"/>
    </location>
</feature>
<dbReference type="InterPro" id="IPR027417">
    <property type="entry name" value="P-loop_NTPase"/>
</dbReference>
<dbReference type="KEGG" id="nnu:104606150"/>
<feature type="compositionally biased region" description="Acidic residues" evidence="17">
    <location>
        <begin position="155"/>
        <end position="172"/>
    </location>
</feature>
<keyword evidence="7" id="KW-0547">Nucleotide-binding</keyword>
<evidence type="ECO:0000256" key="14">
    <source>
        <dbReference type="ARBA" id="ARBA00023136"/>
    </source>
</evidence>
<keyword evidence="8" id="KW-0378">Hydrolase</keyword>
<feature type="region of interest" description="Disordered" evidence="17">
    <location>
        <begin position="854"/>
        <end position="889"/>
    </location>
</feature>
<evidence type="ECO:0000256" key="4">
    <source>
        <dbReference type="ARBA" id="ARBA00022640"/>
    </source>
</evidence>
<dbReference type="GO" id="GO:0009707">
    <property type="term" value="C:chloroplast outer membrane"/>
    <property type="evidence" value="ECO:0000318"/>
    <property type="project" value="GO_Central"/>
</dbReference>
<dbReference type="InParanoid" id="A0A1U8B0Y8"/>
<keyword evidence="11" id="KW-0653">Protein transport</keyword>
<keyword evidence="3" id="KW-0150">Chloroplast</keyword>
<gene>
    <name evidence="20" type="primary">LOC104606150</name>
</gene>
<evidence type="ECO:0000256" key="5">
    <source>
        <dbReference type="ARBA" id="ARBA00022692"/>
    </source>
</evidence>
<keyword evidence="10" id="KW-0460">Magnesium</keyword>
<dbReference type="InterPro" id="IPR045058">
    <property type="entry name" value="GIMA/IAN/Toc"/>
</dbReference>
<evidence type="ECO:0000256" key="12">
    <source>
        <dbReference type="ARBA" id="ARBA00022989"/>
    </source>
</evidence>
<proteinExistence type="inferred from homology"/>
<evidence type="ECO:0000256" key="7">
    <source>
        <dbReference type="ARBA" id="ARBA00022741"/>
    </source>
</evidence>
<feature type="region of interest" description="Disordered" evidence="17">
    <location>
        <begin position="1219"/>
        <end position="1258"/>
    </location>
</feature>
<comment type="similarity">
    <text evidence="16">Belongs to the TRAFAC class TrmE-Era-EngA-EngB-Septin-like GTPase superfamily. AIG1/Toc34/Toc159-like paraseptin GTPase family. TOC159 subfamily.</text>
</comment>
<keyword evidence="12" id="KW-1133">Transmembrane helix</keyword>
<evidence type="ECO:0000256" key="15">
    <source>
        <dbReference type="ARBA" id="ARBA00023766"/>
    </source>
</evidence>
<dbReference type="Pfam" id="PF04548">
    <property type="entry name" value="AIG1"/>
    <property type="match status" value="1"/>
</dbReference>
<feature type="region of interest" description="Disordered" evidence="17">
    <location>
        <begin position="430"/>
        <end position="543"/>
    </location>
</feature>
<dbReference type="CDD" id="cd01853">
    <property type="entry name" value="Toc34_like"/>
    <property type="match status" value="1"/>
</dbReference>
<keyword evidence="13" id="KW-0342">GTP-binding</keyword>
<dbReference type="FunCoup" id="A0A1U8B0Y8">
    <property type="interactions" value="2484"/>
</dbReference>
<evidence type="ECO:0000256" key="9">
    <source>
        <dbReference type="ARBA" id="ARBA00022805"/>
    </source>
</evidence>
<dbReference type="STRING" id="4432.A0A1U8B0Y8"/>
<dbReference type="GO" id="GO:0005525">
    <property type="term" value="F:GTP binding"/>
    <property type="evidence" value="ECO:0007669"/>
    <property type="project" value="UniProtKB-KW"/>
</dbReference>
<evidence type="ECO:0000313" key="19">
    <source>
        <dbReference type="Proteomes" id="UP000189703"/>
    </source>
</evidence>
<dbReference type="RefSeq" id="XP_010269518.1">
    <property type="nucleotide sequence ID" value="XM_010271216.2"/>
</dbReference>
<dbReference type="PANTHER" id="PTHR10903">
    <property type="entry name" value="GTPASE, IMAP FAMILY MEMBER-RELATED"/>
    <property type="match status" value="1"/>
</dbReference>
<dbReference type="GeneID" id="104606150"/>
<dbReference type="OrthoDB" id="8954335at2759"/>
<feature type="region of interest" description="Disordered" evidence="17">
    <location>
        <begin position="1"/>
        <end position="98"/>
    </location>
</feature>
<comment type="subcellular location">
    <subcellularLocation>
        <location evidence="15">Plastid</location>
        <location evidence="15">Chloroplast outer membrane</location>
        <topology evidence="15">Single-pass membrane protein</topology>
    </subcellularLocation>
</comment>
<evidence type="ECO:0000256" key="8">
    <source>
        <dbReference type="ARBA" id="ARBA00022801"/>
    </source>
</evidence>
<feature type="compositionally biased region" description="Basic and acidic residues" evidence="17">
    <location>
        <begin position="330"/>
        <end position="348"/>
    </location>
</feature>
<keyword evidence="19" id="KW-1185">Reference proteome</keyword>
<keyword evidence="9" id="KW-1002">Plastid outer membrane</keyword>
<evidence type="ECO:0000256" key="16">
    <source>
        <dbReference type="ARBA" id="ARBA00023775"/>
    </source>
</evidence>
<evidence type="ECO:0000256" key="2">
    <source>
        <dbReference type="ARBA" id="ARBA00022448"/>
    </source>
</evidence>